<protein>
    <submittedName>
        <fullName evidence="1">Sigma-70 family RNA polymerase sigma factor</fullName>
    </submittedName>
</protein>
<comment type="caution">
    <text evidence="1">The sequence shown here is derived from an EMBL/GenBank/DDBJ whole genome shotgun (WGS) entry which is preliminary data.</text>
</comment>
<organism evidence="1 2">
    <name type="scientific">Muribaculum caecicola</name>
    <dbReference type="NCBI Taxonomy" id="3038144"/>
    <lineage>
        <taxon>Bacteria</taxon>
        <taxon>Pseudomonadati</taxon>
        <taxon>Bacteroidota</taxon>
        <taxon>Bacteroidia</taxon>
        <taxon>Bacteroidales</taxon>
        <taxon>Muribaculaceae</taxon>
        <taxon>Muribaculum</taxon>
    </lineage>
</organism>
<dbReference type="Proteomes" id="UP000305401">
    <property type="component" value="Unassembled WGS sequence"/>
</dbReference>
<keyword evidence="2" id="KW-1185">Reference proteome</keyword>
<dbReference type="EMBL" id="SSTG01000035">
    <property type="protein sequence ID" value="THG53359.1"/>
    <property type="molecule type" value="Genomic_DNA"/>
</dbReference>
<evidence type="ECO:0000313" key="1">
    <source>
        <dbReference type="EMBL" id="THG53359.1"/>
    </source>
</evidence>
<evidence type="ECO:0000313" key="2">
    <source>
        <dbReference type="Proteomes" id="UP000305401"/>
    </source>
</evidence>
<gene>
    <name evidence="1" type="ORF">E5990_04425</name>
</gene>
<proteinExistence type="predicted"/>
<accession>A0AC61S674</accession>
<name>A0AC61S674_9BACT</name>
<reference evidence="1" key="1">
    <citation type="submission" date="2019-04" db="EMBL/GenBank/DDBJ databases">
        <title>Microbes associate with the intestines of laboratory mice.</title>
        <authorList>
            <person name="Navarre W."/>
            <person name="Wong E."/>
            <person name="Huang K.C."/>
            <person name="Tropini C."/>
            <person name="Ng K."/>
            <person name="Yu B."/>
        </authorList>
    </citation>
    <scope>NUCLEOTIDE SEQUENCE</scope>
    <source>
        <strain evidence="1">NM86_A22</strain>
    </source>
</reference>
<sequence>MDIGAIVKDCQNGSREAFGFLYQTYSLPMMGVIGYYVHNQEIVKDILHDGFIIAFTSIGTLKDVSKIESWLTTIMKNLSLQYLRKEAEHISIPMSDTAIPEQLAESQEETDLSWEQLEAIIRQLPDGYGAVFRLNVLQGLSHKEIAKFLGISHLTSASQLHHAKAMLRRMIYQYRMEMGILSIIVAIAFAVYDFIVNRSFQEKAYSVDSNNTLLGNNAVHEPIAVNCDSAKINNNATVISSTNMQAHLVSDKDIKTKETPNNTTIIESNDSLTSDTITVLPTINSTEIYLANATPKNHIKSSNKEDWTFSLAYSGTIGQDNRLTQHIPDISSGIPGQEMEEHKRTKHYMPVTVGLSISKSISSRWSLESGLRYTYLRTDILTENKYNVSETVQKIHYIGIPLKFSYKVFKTNRFSIYGQAGFVLDIPVNGTSSTFEYNFNEKAPYINKSRIEMTLQWSVEGGVGVQYQFTPTISIYAEPSFNYYFKSGTGININTIRQDKPFELTIPIGIRMTW</sequence>